<evidence type="ECO:0000259" key="7">
    <source>
        <dbReference type="SMART" id="SM00415"/>
    </source>
</evidence>
<dbReference type="Pfam" id="PF00447">
    <property type="entry name" value="HSF_DNA-bind"/>
    <property type="match status" value="1"/>
</dbReference>
<comment type="caution">
    <text evidence="8">The sequence shown here is derived from an EMBL/GenBank/DDBJ whole genome shotgun (WGS) entry which is preliminary data.</text>
</comment>
<keyword evidence="3" id="KW-0539">Nucleus</keyword>
<dbReference type="Proteomes" id="UP000187209">
    <property type="component" value="Unassembled WGS sequence"/>
</dbReference>
<organism evidence="8 9">
    <name type="scientific">Stentor coeruleus</name>
    <dbReference type="NCBI Taxonomy" id="5963"/>
    <lineage>
        <taxon>Eukaryota</taxon>
        <taxon>Sar</taxon>
        <taxon>Alveolata</taxon>
        <taxon>Ciliophora</taxon>
        <taxon>Postciliodesmatophora</taxon>
        <taxon>Heterotrichea</taxon>
        <taxon>Heterotrichida</taxon>
        <taxon>Stentoridae</taxon>
        <taxon>Stentor</taxon>
    </lineage>
</organism>
<comment type="similarity">
    <text evidence="4">Belongs to the HSF family.</text>
</comment>
<feature type="region of interest" description="Disordered" evidence="6">
    <location>
        <begin position="187"/>
        <end position="231"/>
    </location>
</feature>
<sequence length="231" mass="27278">MRTRKYNSHGPTSFLKNTYEILYNESLNSIVTWTEDGGSFVIYDIFNFTNTVLPKYFKHSNLSSFIRQLNMYGFRKTKDDDSQALKFSHPMFQKDKKSLLKEIHRKSNDSLGLLNKEGISVLAERLQKFQLQQHTMEAMLGNLENQYSQVLEQNQVLLSELFQSKQREKQIELFLQNFAQQTKEEVQNMEGKEDSSMLWDIEPQYPGEEISEKEYEKGSHNDELKEEFSRD</sequence>
<evidence type="ECO:0000256" key="6">
    <source>
        <dbReference type="SAM" id="MobiDB-lite"/>
    </source>
</evidence>
<dbReference type="GO" id="GO:0043565">
    <property type="term" value="F:sequence-specific DNA binding"/>
    <property type="evidence" value="ECO:0007669"/>
    <property type="project" value="InterPro"/>
</dbReference>
<dbReference type="SMART" id="SM00415">
    <property type="entry name" value="HSF"/>
    <property type="match status" value="1"/>
</dbReference>
<feature type="coiled-coil region" evidence="5">
    <location>
        <begin position="126"/>
        <end position="160"/>
    </location>
</feature>
<dbReference type="PRINTS" id="PR00056">
    <property type="entry name" value="HSFDOMAIN"/>
</dbReference>
<keyword evidence="5" id="KW-0175">Coiled coil</keyword>
<dbReference type="GO" id="GO:0003700">
    <property type="term" value="F:DNA-binding transcription factor activity"/>
    <property type="evidence" value="ECO:0007669"/>
    <property type="project" value="InterPro"/>
</dbReference>
<protein>
    <recommendedName>
        <fullName evidence="7">HSF-type DNA-binding domain-containing protein</fullName>
    </recommendedName>
</protein>
<dbReference type="GO" id="GO:0005634">
    <property type="term" value="C:nucleus"/>
    <property type="evidence" value="ECO:0007669"/>
    <property type="project" value="UniProtKB-SubCell"/>
</dbReference>
<dbReference type="PANTHER" id="PTHR10015">
    <property type="entry name" value="HEAT SHOCK TRANSCRIPTION FACTOR"/>
    <property type="match status" value="1"/>
</dbReference>
<dbReference type="EMBL" id="MPUH01001549">
    <property type="protein sequence ID" value="OMJ67182.1"/>
    <property type="molecule type" value="Genomic_DNA"/>
</dbReference>
<dbReference type="InterPro" id="IPR000232">
    <property type="entry name" value="HSF_DNA-bd"/>
</dbReference>
<proteinExistence type="inferred from homology"/>
<evidence type="ECO:0000256" key="1">
    <source>
        <dbReference type="ARBA" id="ARBA00004123"/>
    </source>
</evidence>
<feature type="domain" description="HSF-type DNA-binding" evidence="7">
    <location>
        <begin position="10"/>
        <end position="106"/>
    </location>
</feature>
<dbReference type="FunFam" id="1.10.10.10:FF:000334">
    <property type="entry name" value="Heat shock factor protein 2"/>
    <property type="match status" value="1"/>
</dbReference>
<evidence type="ECO:0000256" key="5">
    <source>
        <dbReference type="SAM" id="Coils"/>
    </source>
</evidence>
<evidence type="ECO:0000256" key="3">
    <source>
        <dbReference type="ARBA" id="ARBA00023242"/>
    </source>
</evidence>
<dbReference type="InterPro" id="IPR036390">
    <property type="entry name" value="WH_DNA-bd_sf"/>
</dbReference>
<keyword evidence="9" id="KW-1185">Reference proteome</keyword>
<comment type="subcellular location">
    <subcellularLocation>
        <location evidence="1">Nucleus</location>
    </subcellularLocation>
</comment>
<dbReference type="InterPro" id="IPR036388">
    <property type="entry name" value="WH-like_DNA-bd_sf"/>
</dbReference>
<gene>
    <name evidence="8" type="ORF">SteCoe_35724</name>
</gene>
<evidence type="ECO:0000256" key="2">
    <source>
        <dbReference type="ARBA" id="ARBA00023125"/>
    </source>
</evidence>
<name>A0A1R2ARR3_9CILI</name>
<dbReference type="AlphaFoldDB" id="A0A1R2ARR3"/>
<dbReference type="PANTHER" id="PTHR10015:SF206">
    <property type="entry name" value="HSF-TYPE DNA-BINDING DOMAIN-CONTAINING PROTEIN"/>
    <property type="match status" value="1"/>
</dbReference>
<dbReference type="Gene3D" id="1.10.10.10">
    <property type="entry name" value="Winged helix-like DNA-binding domain superfamily/Winged helix DNA-binding domain"/>
    <property type="match status" value="1"/>
</dbReference>
<dbReference type="OrthoDB" id="60033at2759"/>
<keyword evidence="2" id="KW-0238">DNA-binding</keyword>
<feature type="compositionally biased region" description="Basic and acidic residues" evidence="6">
    <location>
        <begin position="210"/>
        <end position="231"/>
    </location>
</feature>
<dbReference type="SUPFAM" id="SSF46785">
    <property type="entry name" value="Winged helix' DNA-binding domain"/>
    <property type="match status" value="1"/>
</dbReference>
<evidence type="ECO:0000313" key="9">
    <source>
        <dbReference type="Proteomes" id="UP000187209"/>
    </source>
</evidence>
<evidence type="ECO:0000256" key="4">
    <source>
        <dbReference type="RuleBase" id="RU004020"/>
    </source>
</evidence>
<reference evidence="8 9" key="1">
    <citation type="submission" date="2016-11" db="EMBL/GenBank/DDBJ databases">
        <title>The macronuclear genome of Stentor coeruleus: a giant cell with tiny introns.</title>
        <authorList>
            <person name="Slabodnick M."/>
            <person name="Ruby J.G."/>
            <person name="Reiff S.B."/>
            <person name="Swart E.C."/>
            <person name="Gosai S."/>
            <person name="Prabakaran S."/>
            <person name="Witkowska E."/>
            <person name="Larue G.E."/>
            <person name="Fisher S."/>
            <person name="Freeman R.M."/>
            <person name="Gunawardena J."/>
            <person name="Chu W."/>
            <person name="Stover N.A."/>
            <person name="Gregory B.D."/>
            <person name="Nowacki M."/>
            <person name="Derisi J."/>
            <person name="Roy S.W."/>
            <person name="Marshall W.F."/>
            <person name="Sood P."/>
        </authorList>
    </citation>
    <scope>NUCLEOTIDE SEQUENCE [LARGE SCALE GENOMIC DNA]</scope>
    <source>
        <strain evidence="8">WM001</strain>
    </source>
</reference>
<evidence type="ECO:0000313" key="8">
    <source>
        <dbReference type="EMBL" id="OMJ67182.1"/>
    </source>
</evidence>
<accession>A0A1R2ARR3</accession>